<dbReference type="Proteomes" id="UP001055153">
    <property type="component" value="Unassembled WGS sequence"/>
</dbReference>
<evidence type="ECO:0000313" key="13">
    <source>
        <dbReference type="EMBL" id="GJE04389.1"/>
    </source>
</evidence>
<protein>
    <recommendedName>
        <fullName evidence="4 12">Heme exporter protein D</fullName>
    </recommendedName>
</protein>
<dbReference type="EMBL" id="BPQQ01000117">
    <property type="protein sequence ID" value="GJE04389.1"/>
    <property type="molecule type" value="Genomic_DNA"/>
</dbReference>
<keyword evidence="5 12" id="KW-0813">Transport</keyword>
<reference evidence="13" key="1">
    <citation type="journal article" date="2021" name="Front. Microbiol.">
        <title>Comprehensive Comparative Genomics and Phenotyping of Methylobacterium Species.</title>
        <authorList>
            <person name="Alessa O."/>
            <person name="Ogura Y."/>
            <person name="Fujitani Y."/>
            <person name="Takami H."/>
            <person name="Hayashi T."/>
            <person name="Sahin N."/>
            <person name="Tani A."/>
        </authorList>
    </citation>
    <scope>NUCLEOTIDE SEQUENCE</scope>
    <source>
        <strain evidence="13">DSM 17168</strain>
    </source>
</reference>
<evidence type="ECO:0000256" key="2">
    <source>
        <dbReference type="ARBA" id="ARBA00004377"/>
    </source>
</evidence>
<evidence type="ECO:0000256" key="11">
    <source>
        <dbReference type="ARBA" id="ARBA00023136"/>
    </source>
</evidence>
<keyword evidence="10 12" id="KW-1133">Transmembrane helix</keyword>
<comment type="caution">
    <text evidence="13">The sequence shown here is derived from an EMBL/GenBank/DDBJ whole genome shotgun (WGS) entry which is preliminary data.</text>
</comment>
<comment type="similarity">
    <text evidence="3 12">Belongs to the CcmD/CycX/HelD family.</text>
</comment>
<keyword evidence="8 12" id="KW-0812">Transmembrane</keyword>
<dbReference type="Pfam" id="PF04995">
    <property type="entry name" value="CcmD"/>
    <property type="match status" value="1"/>
</dbReference>
<evidence type="ECO:0000313" key="14">
    <source>
        <dbReference type="Proteomes" id="UP001055153"/>
    </source>
</evidence>
<evidence type="ECO:0000256" key="5">
    <source>
        <dbReference type="ARBA" id="ARBA00022448"/>
    </source>
</evidence>
<keyword evidence="7 12" id="KW-0997">Cell inner membrane</keyword>
<evidence type="ECO:0000256" key="8">
    <source>
        <dbReference type="ARBA" id="ARBA00022692"/>
    </source>
</evidence>
<evidence type="ECO:0000256" key="3">
    <source>
        <dbReference type="ARBA" id="ARBA00008741"/>
    </source>
</evidence>
<evidence type="ECO:0000256" key="6">
    <source>
        <dbReference type="ARBA" id="ARBA00022475"/>
    </source>
</evidence>
<feature type="transmembrane region" description="Helical" evidence="12">
    <location>
        <begin position="6"/>
        <end position="30"/>
    </location>
</feature>
<dbReference type="NCBIfam" id="TIGR03141">
    <property type="entry name" value="cytochro_ccmD"/>
    <property type="match status" value="1"/>
</dbReference>
<accession>A0ABQ4SRH0</accession>
<name>A0ABQ4SRH0_9HYPH</name>
<comment type="subcellular location">
    <subcellularLocation>
        <location evidence="2 12">Cell inner membrane</location>
        <topology evidence="2 12">Single-pass membrane protein</topology>
    </subcellularLocation>
</comment>
<evidence type="ECO:0000256" key="4">
    <source>
        <dbReference type="ARBA" id="ARBA00016461"/>
    </source>
</evidence>
<proteinExistence type="inferred from homology"/>
<keyword evidence="6 12" id="KW-1003">Cell membrane</keyword>
<evidence type="ECO:0000256" key="7">
    <source>
        <dbReference type="ARBA" id="ARBA00022519"/>
    </source>
</evidence>
<reference evidence="13" key="2">
    <citation type="submission" date="2021-08" db="EMBL/GenBank/DDBJ databases">
        <authorList>
            <person name="Tani A."/>
            <person name="Ola A."/>
            <person name="Ogura Y."/>
            <person name="Katsura K."/>
            <person name="Hayashi T."/>
        </authorList>
    </citation>
    <scope>NUCLEOTIDE SEQUENCE</scope>
    <source>
        <strain evidence="13">DSM 17168</strain>
    </source>
</reference>
<evidence type="ECO:0000256" key="10">
    <source>
        <dbReference type="ARBA" id="ARBA00022989"/>
    </source>
</evidence>
<keyword evidence="14" id="KW-1185">Reference proteome</keyword>
<dbReference type="RefSeq" id="WP_238241745.1">
    <property type="nucleotide sequence ID" value="NZ_BPQQ01000117.1"/>
</dbReference>
<gene>
    <name evidence="13" type="ORF">GMJLKIPL_6351</name>
</gene>
<evidence type="ECO:0000256" key="9">
    <source>
        <dbReference type="ARBA" id="ARBA00022748"/>
    </source>
</evidence>
<organism evidence="13 14">
    <name type="scientific">Methylobacterium isbiliense</name>
    <dbReference type="NCBI Taxonomy" id="315478"/>
    <lineage>
        <taxon>Bacteria</taxon>
        <taxon>Pseudomonadati</taxon>
        <taxon>Pseudomonadota</taxon>
        <taxon>Alphaproteobacteria</taxon>
        <taxon>Hyphomicrobiales</taxon>
        <taxon>Methylobacteriaceae</taxon>
        <taxon>Methylobacterium</taxon>
    </lineage>
</organism>
<keyword evidence="11 12" id="KW-0472">Membrane</keyword>
<dbReference type="InterPro" id="IPR007078">
    <property type="entry name" value="Haem_export_protD_CcmD"/>
</dbReference>
<comment type="function">
    <text evidence="1 12">Required for the export of heme to the periplasm for the biogenesis of c-type cytochromes.</text>
</comment>
<evidence type="ECO:0000256" key="12">
    <source>
        <dbReference type="RuleBase" id="RU363101"/>
    </source>
</evidence>
<keyword evidence="9 12" id="KW-0201">Cytochrome c-type biogenesis</keyword>
<evidence type="ECO:0000256" key="1">
    <source>
        <dbReference type="ARBA" id="ARBA00002442"/>
    </source>
</evidence>
<sequence length="49" mass="5184">MDLGPHAVFILGAYAFTALVVGGLILAALLDHRAQRRALARLQGGRSEP</sequence>